<accession>A0ABV8DIX1</accession>
<reference evidence="3" key="1">
    <citation type="journal article" date="2019" name="Int. J. Syst. Evol. Microbiol.">
        <title>The Global Catalogue of Microorganisms (GCM) 10K type strain sequencing project: providing services to taxonomists for standard genome sequencing and annotation.</title>
        <authorList>
            <consortium name="The Broad Institute Genomics Platform"/>
            <consortium name="The Broad Institute Genome Sequencing Center for Infectious Disease"/>
            <person name="Wu L."/>
            <person name="Ma J."/>
        </authorList>
    </citation>
    <scope>NUCLEOTIDE SEQUENCE [LARGE SCALE GENOMIC DNA]</scope>
    <source>
        <strain evidence="3">CCUG 2113</strain>
    </source>
</reference>
<dbReference type="EMBL" id="JBHSAJ010000171">
    <property type="protein sequence ID" value="MFC3938188.1"/>
    <property type="molecule type" value="Genomic_DNA"/>
</dbReference>
<dbReference type="Pfam" id="PF11391">
    <property type="entry name" value="DUF2798"/>
    <property type="match status" value="1"/>
</dbReference>
<keyword evidence="1" id="KW-0812">Transmembrane</keyword>
<sequence length="76" mass="8211">MIPARYGPVLFSFILSGVMSLLVSGISTFRAAQVDQGFLGLWVGTWLTGWLFAFPAVMLAAPLARRVVARVVAREG</sequence>
<keyword evidence="1" id="KW-1133">Transmembrane helix</keyword>
<organism evidence="2 3">
    <name type="scientific">Acidovorax facilis</name>
    <dbReference type="NCBI Taxonomy" id="12917"/>
    <lineage>
        <taxon>Bacteria</taxon>
        <taxon>Pseudomonadati</taxon>
        <taxon>Pseudomonadota</taxon>
        <taxon>Betaproteobacteria</taxon>
        <taxon>Burkholderiales</taxon>
        <taxon>Comamonadaceae</taxon>
        <taxon>Acidovorax</taxon>
    </lineage>
</organism>
<gene>
    <name evidence="2" type="ORF">ACFOW3_26560</name>
</gene>
<proteinExistence type="predicted"/>
<dbReference type="RefSeq" id="WP_055399909.1">
    <property type="nucleotide sequence ID" value="NZ_JAMXAX010000109.1"/>
</dbReference>
<evidence type="ECO:0000313" key="3">
    <source>
        <dbReference type="Proteomes" id="UP001595693"/>
    </source>
</evidence>
<evidence type="ECO:0000313" key="2">
    <source>
        <dbReference type="EMBL" id="MFC3938188.1"/>
    </source>
</evidence>
<keyword evidence="1" id="KW-0472">Membrane</keyword>
<name>A0ABV8DIX1_9BURK</name>
<keyword evidence="3" id="KW-1185">Reference proteome</keyword>
<protein>
    <submittedName>
        <fullName evidence="2">DUF2798 domain-containing protein</fullName>
    </submittedName>
</protein>
<evidence type="ECO:0000256" key="1">
    <source>
        <dbReference type="SAM" id="Phobius"/>
    </source>
</evidence>
<feature type="transmembrane region" description="Helical" evidence="1">
    <location>
        <begin position="41"/>
        <end position="64"/>
    </location>
</feature>
<comment type="caution">
    <text evidence="2">The sequence shown here is derived from an EMBL/GenBank/DDBJ whole genome shotgun (WGS) entry which is preliminary data.</text>
</comment>
<dbReference type="InterPro" id="IPR021529">
    <property type="entry name" value="DUF2798"/>
</dbReference>
<dbReference type="Proteomes" id="UP001595693">
    <property type="component" value="Unassembled WGS sequence"/>
</dbReference>